<protein>
    <submittedName>
        <fullName evidence="1">Uncharacterized protein</fullName>
    </submittedName>
</protein>
<reference evidence="1" key="1">
    <citation type="submission" date="2018-02" db="EMBL/GenBank/DDBJ databases">
        <title>Rhizophora mucronata_Transcriptome.</title>
        <authorList>
            <person name="Meera S.P."/>
            <person name="Sreeshan A."/>
            <person name="Augustine A."/>
        </authorList>
    </citation>
    <scope>NUCLEOTIDE SEQUENCE</scope>
    <source>
        <tissue evidence="1">Leaf</tissue>
    </source>
</reference>
<proteinExistence type="predicted"/>
<accession>A0A2P2PJL0</accession>
<dbReference type="EMBL" id="GGEC01074418">
    <property type="protein sequence ID" value="MBX54902.1"/>
    <property type="molecule type" value="Transcribed_RNA"/>
</dbReference>
<dbReference type="AlphaFoldDB" id="A0A2P2PJL0"/>
<name>A0A2P2PJL0_RHIMU</name>
<organism evidence="1">
    <name type="scientific">Rhizophora mucronata</name>
    <name type="common">Asiatic mangrove</name>
    <dbReference type="NCBI Taxonomy" id="61149"/>
    <lineage>
        <taxon>Eukaryota</taxon>
        <taxon>Viridiplantae</taxon>
        <taxon>Streptophyta</taxon>
        <taxon>Embryophyta</taxon>
        <taxon>Tracheophyta</taxon>
        <taxon>Spermatophyta</taxon>
        <taxon>Magnoliopsida</taxon>
        <taxon>eudicotyledons</taxon>
        <taxon>Gunneridae</taxon>
        <taxon>Pentapetalae</taxon>
        <taxon>rosids</taxon>
        <taxon>fabids</taxon>
        <taxon>Malpighiales</taxon>
        <taxon>Rhizophoraceae</taxon>
        <taxon>Rhizophora</taxon>
    </lineage>
</organism>
<evidence type="ECO:0000313" key="1">
    <source>
        <dbReference type="EMBL" id="MBX54902.1"/>
    </source>
</evidence>
<sequence>MRCYYMSFLHCFSFLKWLAGLLYPCLV</sequence>